<dbReference type="AlphaFoldDB" id="A0A8K0MHA0"/>
<feature type="region of interest" description="Disordered" evidence="1">
    <location>
        <begin position="314"/>
        <end position="346"/>
    </location>
</feature>
<dbReference type="PANTHER" id="PTHR12507">
    <property type="entry name" value="REDUCED GROWTH PHENOTYPE 1 RGP1, YEAST -RELATED"/>
    <property type="match status" value="1"/>
</dbReference>
<dbReference type="InterPro" id="IPR014756">
    <property type="entry name" value="Ig_E-set"/>
</dbReference>
<proteinExistence type="predicted"/>
<feature type="compositionally biased region" description="Low complexity" evidence="1">
    <location>
        <begin position="333"/>
        <end position="346"/>
    </location>
</feature>
<keyword evidence="3" id="KW-1185">Reference proteome</keyword>
<evidence type="ECO:0000256" key="1">
    <source>
        <dbReference type="SAM" id="MobiDB-lite"/>
    </source>
</evidence>
<dbReference type="Proteomes" id="UP000796880">
    <property type="component" value="Unassembled WGS sequence"/>
</dbReference>
<gene>
    <name evidence="2" type="ORF">FNV43_RR10831</name>
</gene>
<protein>
    <recommendedName>
        <fullName evidence="4">Reduced growth phenotype protein 1</fullName>
    </recommendedName>
</protein>
<name>A0A8K0MHA0_9ROSA</name>
<comment type="caution">
    <text evidence="2">The sequence shown here is derived from an EMBL/GenBank/DDBJ whole genome shotgun (WGS) entry which is preliminary data.</text>
</comment>
<sequence length="538" mass="59631">MLAPRFSSLLGGGGSNAKALDSEVLPSLKLQTDKQVYRPGDPVIVTIEITNPAGNANTPLSLLVERLSFEIKGVEKLDTQWFATQKPIPGSKQRRGENVFVECSTPALVMNQIVSAGTTKSYVVRTLLPSVLPPSYKGATIRYLYYARSTMSGQWLILENAHSRGESVKIFLNCIVSIPEARIPLHVWITQKNNGLLMEESQNDGIVPATTIQMDIFWKETDGDSDWIRANDIYDGIEEGYESSRDEVSSVSSYNPMKEQISRTFGSSLSLQSTRSTSKDTLYPEGERTSLSSTLALPRLSVAEVLYDAGADLSSPRKLVSPSQQQKLTKQLSAGDDGGASSSPAVGAVEPLASEGFIRGRSYNIRMDDHVMLRFSPKNSDSTYYFSDMIGGTLTFLHGEGSRRCLEVSITLETSETISRRFVHPSRRNSPTITKVQSDHNEVVADLVQTSFLFSIPMDGPMSFSTSHVSVQWALRFEFFTTLRNVDWTRYEHPLLMEGRDRSEWVLPITVHAPPPGTSAPHSRSEKSFSLEPLWVRT</sequence>
<evidence type="ECO:0008006" key="4">
    <source>
        <dbReference type="Google" id="ProtNLM"/>
    </source>
</evidence>
<reference evidence="2" key="1">
    <citation type="submission" date="2020-03" db="EMBL/GenBank/DDBJ databases">
        <title>A high-quality chromosome-level genome assembly of a woody plant with both climbing and erect habits, Rhamnella rubrinervis.</title>
        <authorList>
            <person name="Lu Z."/>
            <person name="Yang Y."/>
            <person name="Zhu X."/>
            <person name="Sun Y."/>
        </authorList>
    </citation>
    <scope>NUCLEOTIDE SEQUENCE</scope>
    <source>
        <strain evidence="2">BYM</strain>
        <tissue evidence="2">Leaf</tissue>
    </source>
</reference>
<dbReference type="InterPro" id="IPR014752">
    <property type="entry name" value="Arrestin-like_C"/>
</dbReference>
<dbReference type="Gene3D" id="2.60.40.640">
    <property type="match status" value="1"/>
</dbReference>
<dbReference type="EMBL" id="VOIH02000005">
    <property type="protein sequence ID" value="KAF3445655.1"/>
    <property type="molecule type" value="Genomic_DNA"/>
</dbReference>
<dbReference type="OrthoDB" id="1918at2759"/>
<dbReference type="Pfam" id="PF08737">
    <property type="entry name" value="Rgp1"/>
    <property type="match status" value="1"/>
</dbReference>
<evidence type="ECO:0000313" key="2">
    <source>
        <dbReference type="EMBL" id="KAF3445655.1"/>
    </source>
</evidence>
<evidence type="ECO:0000313" key="3">
    <source>
        <dbReference type="Proteomes" id="UP000796880"/>
    </source>
</evidence>
<feature type="compositionally biased region" description="Low complexity" evidence="1">
    <location>
        <begin position="267"/>
        <end position="276"/>
    </location>
</feature>
<dbReference type="InterPro" id="IPR014848">
    <property type="entry name" value="Rgp1"/>
</dbReference>
<feature type="compositionally biased region" description="Polar residues" evidence="1">
    <location>
        <begin position="321"/>
        <end position="332"/>
    </location>
</feature>
<feature type="region of interest" description="Disordered" evidence="1">
    <location>
        <begin position="265"/>
        <end position="288"/>
    </location>
</feature>
<dbReference type="SUPFAM" id="SSF81296">
    <property type="entry name" value="E set domains"/>
    <property type="match status" value="1"/>
</dbReference>
<accession>A0A8K0MHA0</accession>
<organism evidence="2 3">
    <name type="scientific">Rhamnella rubrinervis</name>
    <dbReference type="NCBI Taxonomy" id="2594499"/>
    <lineage>
        <taxon>Eukaryota</taxon>
        <taxon>Viridiplantae</taxon>
        <taxon>Streptophyta</taxon>
        <taxon>Embryophyta</taxon>
        <taxon>Tracheophyta</taxon>
        <taxon>Spermatophyta</taxon>
        <taxon>Magnoliopsida</taxon>
        <taxon>eudicotyledons</taxon>
        <taxon>Gunneridae</taxon>
        <taxon>Pentapetalae</taxon>
        <taxon>rosids</taxon>
        <taxon>fabids</taxon>
        <taxon>Rosales</taxon>
        <taxon>Rhamnaceae</taxon>
        <taxon>rhamnoid group</taxon>
        <taxon>Rhamneae</taxon>
        <taxon>Rhamnella</taxon>
    </lineage>
</organism>